<evidence type="ECO:0000256" key="1">
    <source>
        <dbReference type="SAM" id="Phobius"/>
    </source>
</evidence>
<keyword evidence="3" id="KW-1185">Reference proteome</keyword>
<sequence length="276" mass="32655">MSDEQNGNLNLIPISTVDNQHYLRILLQSSPSTISFETANIPRNILDILDEVYSNRRHRQCIHMSYFTLLSMTLAVFFWIGYWLSYTRCHNIKNPESNAFLCDLIIIFEVLTFTLIGISPVMIVATVYLWISYSCYNPFDSIRDNFLGFKIEGEQWKKQLDYYYRKKKTRYFNCLRCKQQKELHERGHGYIILSPHGIVIDELLMFTGKKKIIRDGIVFDDEKMLNLTFNRNCQRPWRNQISIYLPEDLINRQTIEEITQLLKISININALLPPCF</sequence>
<comment type="caution">
    <text evidence="2">The sequence shown here is derived from an EMBL/GenBank/DDBJ whole genome shotgun (WGS) entry which is preliminary data.</text>
</comment>
<protein>
    <submittedName>
        <fullName evidence="2">Uncharacterized protein</fullName>
    </submittedName>
</protein>
<dbReference type="EMBL" id="CAJNOR010001301">
    <property type="protein sequence ID" value="CAF1116865.1"/>
    <property type="molecule type" value="Genomic_DNA"/>
</dbReference>
<dbReference type="Proteomes" id="UP000663828">
    <property type="component" value="Unassembled WGS sequence"/>
</dbReference>
<keyword evidence="1" id="KW-1133">Transmembrane helix</keyword>
<evidence type="ECO:0000313" key="3">
    <source>
        <dbReference type="Proteomes" id="UP000663828"/>
    </source>
</evidence>
<dbReference type="AlphaFoldDB" id="A0A814QBG4"/>
<evidence type="ECO:0000313" key="2">
    <source>
        <dbReference type="EMBL" id="CAF1116865.1"/>
    </source>
</evidence>
<feature type="transmembrane region" description="Helical" evidence="1">
    <location>
        <begin position="66"/>
        <end position="84"/>
    </location>
</feature>
<name>A0A814QBG4_ADIRI</name>
<keyword evidence="1" id="KW-0472">Membrane</keyword>
<organism evidence="2 3">
    <name type="scientific">Adineta ricciae</name>
    <name type="common">Rotifer</name>
    <dbReference type="NCBI Taxonomy" id="249248"/>
    <lineage>
        <taxon>Eukaryota</taxon>
        <taxon>Metazoa</taxon>
        <taxon>Spiralia</taxon>
        <taxon>Gnathifera</taxon>
        <taxon>Rotifera</taxon>
        <taxon>Eurotatoria</taxon>
        <taxon>Bdelloidea</taxon>
        <taxon>Adinetida</taxon>
        <taxon>Adinetidae</taxon>
        <taxon>Adineta</taxon>
    </lineage>
</organism>
<reference evidence="2" key="1">
    <citation type="submission" date="2021-02" db="EMBL/GenBank/DDBJ databases">
        <authorList>
            <person name="Nowell W R."/>
        </authorList>
    </citation>
    <scope>NUCLEOTIDE SEQUENCE</scope>
</reference>
<keyword evidence="1" id="KW-0812">Transmembrane</keyword>
<feature type="transmembrane region" description="Helical" evidence="1">
    <location>
        <begin position="104"/>
        <end position="131"/>
    </location>
</feature>
<gene>
    <name evidence="2" type="ORF">XAT740_LOCUS19162</name>
</gene>
<accession>A0A814QBG4</accession>
<proteinExistence type="predicted"/>